<keyword evidence="2" id="KW-1185">Reference proteome</keyword>
<sequence>MKNIHLTQGDNASVSFNGDLYSIVTLSGCRILINDYESYCSILNADSSDFDLGSAVCVALDNSKIVNPEENCFFDRDIVGIHYKKWVANIMQKYSYKTKKVMFKKMNLCNIRRVNGVITIEPMCHDKLESWSGDRISESDYVIIPDTVSYEDVGAALRLAFARCKSRV</sequence>
<dbReference type="CDD" id="cd13445">
    <property type="entry name" value="CDI_inhibitor_EC869_like"/>
    <property type="match status" value="1"/>
</dbReference>
<comment type="caution">
    <text evidence="1">The sequence shown here is derived from an EMBL/GenBank/DDBJ whole genome shotgun (WGS) entry which is preliminary data.</text>
</comment>
<dbReference type="EMBL" id="CABGGS010000001">
    <property type="protein sequence ID" value="VUS21854.1"/>
    <property type="molecule type" value="Genomic_DNA"/>
</dbReference>
<dbReference type="Gene3D" id="3.40.1590.10">
    <property type="entry name" value="NMB0488-like"/>
    <property type="match status" value="1"/>
</dbReference>
<accession>A0ABY6V6H8</accession>
<protein>
    <submittedName>
        <fullName evidence="1">Immunity protein CdiI-o11</fullName>
    </submittedName>
</protein>
<gene>
    <name evidence="1" type="primary">cdiI4_2</name>
    <name evidence="1" type="ORF">SB6411_00004</name>
</gene>
<evidence type="ECO:0000313" key="2">
    <source>
        <dbReference type="Proteomes" id="UP000317652"/>
    </source>
</evidence>
<dbReference type="Pfam" id="PF07262">
    <property type="entry name" value="CdiI"/>
    <property type="match status" value="1"/>
</dbReference>
<proteinExistence type="predicted"/>
<dbReference type="Proteomes" id="UP000317652">
    <property type="component" value="Unassembled WGS sequence"/>
</dbReference>
<dbReference type="RefSeq" id="WP_142980921.1">
    <property type="nucleotide sequence ID" value="NZ_CABGGS010000001.1"/>
</dbReference>
<dbReference type="InterPro" id="IPR037891">
    <property type="entry name" value="Cdil-like_sf"/>
</dbReference>
<reference evidence="1 2" key="1">
    <citation type="submission" date="2019-07" db="EMBL/GenBank/DDBJ databases">
        <authorList>
            <person name="Brisse S."/>
            <person name="Rodrigues C."/>
            <person name="Thorpe H."/>
        </authorList>
    </citation>
    <scope>NUCLEOTIDE SEQUENCE [LARGE SCALE GENOMIC DNA]</scope>
    <source>
        <strain evidence="1">SB6411</strain>
    </source>
</reference>
<organism evidence="1 2">
    <name type="scientific">Klebsiella spallanzanii</name>
    <dbReference type="NCBI Taxonomy" id="2587528"/>
    <lineage>
        <taxon>Bacteria</taxon>
        <taxon>Pseudomonadati</taxon>
        <taxon>Pseudomonadota</taxon>
        <taxon>Gammaproteobacteria</taxon>
        <taxon>Enterobacterales</taxon>
        <taxon>Enterobacteriaceae</taxon>
        <taxon>Klebsiella/Raoultella group</taxon>
        <taxon>Klebsiella</taxon>
    </lineage>
</organism>
<dbReference type="SUPFAM" id="SSF160207">
    <property type="entry name" value="NMB0488-like"/>
    <property type="match status" value="1"/>
</dbReference>
<name>A0ABY6V6H8_9ENTR</name>
<dbReference type="InterPro" id="IPR009888">
    <property type="entry name" value="CdiI_Proteobact"/>
</dbReference>
<evidence type="ECO:0000313" key="1">
    <source>
        <dbReference type="EMBL" id="VUS21854.1"/>
    </source>
</evidence>